<dbReference type="Pfam" id="PF10502">
    <property type="entry name" value="Peptidase_S26"/>
    <property type="match status" value="1"/>
</dbReference>
<evidence type="ECO:0000256" key="2">
    <source>
        <dbReference type="ARBA" id="ARBA00004401"/>
    </source>
</evidence>
<feature type="transmembrane region" description="Helical" evidence="6">
    <location>
        <begin position="21"/>
        <end position="46"/>
    </location>
</feature>
<evidence type="ECO:0000256" key="3">
    <source>
        <dbReference type="ARBA" id="ARBA00013208"/>
    </source>
</evidence>
<organism evidence="8 9">
    <name type="scientific">Virgibacillus dokdonensis</name>
    <dbReference type="NCBI Taxonomy" id="302167"/>
    <lineage>
        <taxon>Bacteria</taxon>
        <taxon>Bacillati</taxon>
        <taxon>Bacillota</taxon>
        <taxon>Bacilli</taxon>
        <taxon>Bacillales</taxon>
        <taxon>Bacillaceae</taxon>
        <taxon>Virgibacillus</taxon>
    </lineage>
</organism>
<comment type="subcellular location">
    <subcellularLocation>
        <location evidence="2">Cell membrane</location>
        <topology evidence="2">Single-pass type II membrane protein</topology>
    </subcellularLocation>
    <subcellularLocation>
        <location evidence="6">Membrane</location>
        <topology evidence="6">Single-pass type II membrane protein</topology>
    </subcellularLocation>
</comment>
<reference evidence="8 9" key="1">
    <citation type="submission" date="2017-05" db="EMBL/GenBank/DDBJ databases">
        <title>Virgibacillus sp. AK90 isolated from a saltern of Kakinada, India.</title>
        <authorList>
            <person name="Gupta V."/>
            <person name="Sidhu C."/>
            <person name="Korpole S."/>
            <person name="Pinnaka A.K."/>
        </authorList>
    </citation>
    <scope>NUCLEOTIDE SEQUENCE [LARGE SCALE GENOMIC DNA]</scope>
    <source>
        <strain evidence="8 9">AK90</strain>
    </source>
</reference>
<dbReference type="GO" id="GO:0005886">
    <property type="term" value="C:plasma membrane"/>
    <property type="evidence" value="ECO:0007669"/>
    <property type="project" value="UniProtKB-SubCell"/>
</dbReference>
<evidence type="ECO:0000259" key="7">
    <source>
        <dbReference type="Pfam" id="PF10502"/>
    </source>
</evidence>
<evidence type="ECO:0000256" key="5">
    <source>
        <dbReference type="PIRSR" id="PIRSR600223-1"/>
    </source>
</evidence>
<keyword evidence="6" id="KW-0812">Transmembrane</keyword>
<feature type="domain" description="Peptidase S26" evidence="7">
    <location>
        <begin position="20"/>
        <end position="186"/>
    </location>
</feature>
<feature type="active site" evidence="5">
    <location>
        <position position="91"/>
    </location>
</feature>
<dbReference type="EC" id="3.4.21.89" evidence="3 6"/>
<dbReference type="PROSITE" id="PS00760">
    <property type="entry name" value="SPASE_I_2"/>
    <property type="match status" value="1"/>
</dbReference>
<dbReference type="InterPro" id="IPR019533">
    <property type="entry name" value="Peptidase_S26"/>
</dbReference>
<keyword evidence="4 6" id="KW-0378">Hydrolase</keyword>
<keyword evidence="6" id="KW-0472">Membrane</keyword>
<comment type="caution">
    <text evidence="8">The sequence shown here is derived from an EMBL/GenBank/DDBJ whole genome shotgun (WGS) entry which is preliminary data.</text>
</comment>
<accession>A0A3E0WZ80</accession>
<dbReference type="EMBL" id="NFZX01000001">
    <property type="protein sequence ID" value="RFA37689.1"/>
    <property type="molecule type" value="Genomic_DNA"/>
</dbReference>
<evidence type="ECO:0000256" key="1">
    <source>
        <dbReference type="ARBA" id="ARBA00000677"/>
    </source>
</evidence>
<dbReference type="GO" id="GO:0004252">
    <property type="term" value="F:serine-type endopeptidase activity"/>
    <property type="evidence" value="ECO:0007669"/>
    <property type="project" value="InterPro"/>
</dbReference>
<dbReference type="InterPro" id="IPR000223">
    <property type="entry name" value="Pept_S26A_signal_pept_1"/>
</dbReference>
<name>A0A3E0WZ80_9BACI</name>
<protein>
    <recommendedName>
        <fullName evidence="3 6">Signal peptidase I</fullName>
        <ecNumber evidence="3 6">3.4.21.89</ecNumber>
    </recommendedName>
</protein>
<dbReference type="GO" id="GO:0009003">
    <property type="term" value="F:signal peptidase activity"/>
    <property type="evidence" value="ECO:0007669"/>
    <property type="project" value="UniProtKB-EC"/>
</dbReference>
<feature type="active site" evidence="5">
    <location>
        <position position="50"/>
    </location>
</feature>
<evidence type="ECO:0000313" key="8">
    <source>
        <dbReference type="EMBL" id="RFA37689.1"/>
    </source>
</evidence>
<keyword evidence="6" id="KW-1133">Transmembrane helix</keyword>
<dbReference type="GO" id="GO:0006465">
    <property type="term" value="P:signal peptide processing"/>
    <property type="evidence" value="ECO:0007669"/>
    <property type="project" value="InterPro"/>
</dbReference>
<dbReference type="PROSITE" id="PS00761">
    <property type="entry name" value="SPASE_I_3"/>
    <property type="match status" value="1"/>
</dbReference>
<proteinExistence type="inferred from homology"/>
<dbReference type="PRINTS" id="PR00727">
    <property type="entry name" value="LEADERPTASE"/>
</dbReference>
<gene>
    <name evidence="8" type="ORF">CAI16_00900</name>
</gene>
<dbReference type="CDD" id="cd06530">
    <property type="entry name" value="S26_SPase_I"/>
    <property type="match status" value="1"/>
</dbReference>
<comment type="catalytic activity">
    <reaction evidence="1 6">
        <text>Cleavage of hydrophobic, N-terminal signal or leader sequences from secreted and periplasmic proteins.</text>
        <dbReference type="EC" id="3.4.21.89"/>
    </reaction>
</comment>
<dbReference type="Gene3D" id="2.10.109.10">
    <property type="entry name" value="Umud Fragment, subunit A"/>
    <property type="match status" value="1"/>
</dbReference>
<dbReference type="Proteomes" id="UP000256488">
    <property type="component" value="Unassembled WGS sequence"/>
</dbReference>
<dbReference type="InterPro" id="IPR019757">
    <property type="entry name" value="Pept_S26A_signal_pept_1_Lys-AS"/>
</dbReference>
<dbReference type="NCBIfam" id="TIGR02227">
    <property type="entry name" value="sigpep_I_bact"/>
    <property type="match status" value="1"/>
</dbReference>
<dbReference type="PANTHER" id="PTHR43390:SF8">
    <property type="entry name" value="SIGNAL PEPTIDASE I"/>
    <property type="match status" value="1"/>
</dbReference>
<dbReference type="InterPro" id="IPR019758">
    <property type="entry name" value="Pept_S26A_signal_pept_1_CS"/>
</dbReference>
<sequence length="196" mass="22600">MEVCSLTEKSNRKKYREEWLGWGKTILIALGLAFIIRTFLFAPIVVEGPSMLPTLHNGDQMMVNKIIYDLKDPKRFDIVVFHASSEKDFIKRVIGLPGDHVEVRNNILYINGKEIEQNFLNGQANKTQAKIYTNNFTLEDLPGSYRKIPEDYVLVLGDNRENSMDSRSLGLIPMDQIVGKTNFIYWPFERMQLIGK</sequence>
<evidence type="ECO:0000313" key="9">
    <source>
        <dbReference type="Proteomes" id="UP000256488"/>
    </source>
</evidence>
<comment type="similarity">
    <text evidence="6">Belongs to the peptidase S26 family.</text>
</comment>
<keyword evidence="6" id="KW-0645">Protease</keyword>
<evidence type="ECO:0000256" key="6">
    <source>
        <dbReference type="RuleBase" id="RU362042"/>
    </source>
</evidence>
<dbReference type="InterPro" id="IPR036286">
    <property type="entry name" value="LexA/Signal_pep-like_sf"/>
</dbReference>
<dbReference type="AlphaFoldDB" id="A0A3E0WZ80"/>
<evidence type="ECO:0000256" key="4">
    <source>
        <dbReference type="ARBA" id="ARBA00022801"/>
    </source>
</evidence>
<dbReference type="SUPFAM" id="SSF51306">
    <property type="entry name" value="LexA/Signal peptidase"/>
    <property type="match status" value="1"/>
</dbReference>
<dbReference type="PANTHER" id="PTHR43390">
    <property type="entry name" value="SIGNAL PEPTIDASE I"/>
    <property type="match status" value="1"/>
</dbReference>